<organism evidence="8 9">
    <name type="scientific">Coffea canephora</name>
    <name type="common">Robusta coffee</name>
    <dbReference type="NCBI Taxonomy" id="49390"/>
    <lineage>
        <taxon>Eukaryota</taxon>
        <taxon>Viridiplantae</taxon>
        <taxon>Streptophyta</taxon>
        <taxon>Embryophyta</taxon>
        <taxon>Tracheophyta</taxon>
        <taxon>Spermatophyta</taxon>
        <taxon>Magnoliopsida</taxon>
        <taxon>eudicotyledons</taxon>
        <taxon>Gunneridae</taxon>
        <taxon>Pentapetalae</taxon>
        <taxon>asterids</taxon>
        <taxon>lamiids</taxon>
        <taxon>Gentianales</taxon>
        <taxon>Rubiaceae</taxon>
        <taxon>Ixoroideae</taxon>
        <taxon>Gardenieae complex</taxon>
        <taxon>Bertiereae - Coffeeae clade</taxon>
        <taxon>Coffeeae</taxon>
        <taxon>Coffea</taxon>
    </lineage>
</organism>
<keyword evidence="9" id="KW-1185">Reference proteome</keyword>
<evidence type="ECO:0000256" key="3">
    <source>
        <dbReference type="ARBA" id="ARBA00022448"/>
    </source>
</evidence>
<dbReference type="GO" id="GO:0007035">
    <property type="term" value="P:vacuolar acidification"/>
    <property type="evidence" value="ECO:0007669"/>
    <property type="project" value="TreeGrafter"/>
</dbReference>
<keyword evidence="5" id="KW-1133">Transmembrane helix</keyword>
<accession>A0A068VHN0</accession>
<sequence>MAERRGGGCCPPMDLMRSEPMQLVQLIIPAESAHLTTDYLGELGLVQFEDLNAEKSPFRQTYTTQIRRCLSKQGSKQERLRQETEAAKNRAAEAAALARSHHPHLVGVHRHRQIFAEKIYAVRDPFSLKFIFLFKFIFLSLKQRMIS</sequence>
<dbReference type="GO" id="GO:0033179">
    <property type="term" value="C:proton-transporting V-type ATPase, V0 domain"/>
    <property type="evidence" value="ECO:0007669"/>
    <property type="project" value="InterPro"/>
</dbReference>
<keyword evidence="3" id="KW-0813">Transport</keyword>
<dbReference type="GO" id="GO:0051117">
    <property type="term" value="F:ATPase binding"/>
    <property type="evidence" value="ECO:0007669"/>
    <property type="project" value="TreeGrafter"/>
</dbReference>
<comment type="similarity">
    <text evidence="2">Belongs to the V-ATPase 116 kDa subunit family.</text>
</comment>
<name>A0A068VHN0_COFCA</name>
<dbReference type="OrthoDB" id="1692590at2759"/>
<dbReference type="Gramene" id="CDP20099">
    <property type="protein sequence ID" value="CDP20099"/>
    <property type="gene ID" value="GSCOC_T00002434001"/>
</dbReference>
<dbReference type="PANTHER" id="PTHR11629:SF63">
    <property type="entry name" value="V-TYPE PROTON ATPASE SUBUNIT A"/>
    <property type="match status" value="1"/>
</dbReference>
<keyword evidence="4" id="KW-0812">Transmembrane</keyword>
<dbReference type="InParanoid" id="A0A068VHN0"/>
<reference evidence="9" key="1">
    <citation type="journal article" date="2014" name="Science">
        <title>The coffee genome provides insight into the convergent evolution of caffeine biosynthesis.</title>
        <authorList>
            <person name="Denoeud F."/>
            <person name="Carretero-Paulet L."/>
            <person name="Dereeper A."/>
            <person name="Droc G."/>
            <person name="Guyot R."/>
            <person name="Pietrella M."/>
            <person name="Zheng C."/>
            <person name="Alberti A."/>
            <person name="Anthony F."/>
            <person name="Aprea G."/>
            <person name="Aury J.M."/>
            <person name="Bento P."/>
            <person name="Bernard M."/>
            <person name="Bocs S."/>
            <person name="Campa C."/>
            <person name="Cenci A."/>
            <person name="Combes M.C."/>
            <person name="Crouzillat D."/>
            <person name="Da Silva C."/>
            <person name="Daddiego L."/>
            <person name="De Bellis F."/>
            <person name="Dussert S."/>
            <person name="Garsmeur O."/>
            <person name="Gayraud T."/>
            <person name="Guignon V."/>
            <person name="Jahn K."/>
            <person name="Jamilloux V."/>
            <person name="Joet T."/>
            <person name="Labadie K."/>
            <person name="Lan T."/>
            <person name="Leclercq J."/>
            <person name="Lepelley M."/>
            <person name="Leroy T."/>
            <person name="Li L.T."/>
            <person name="Librado P."/>
            <person name="Lopez L."/>
            <person name="Munoz A."/>
            <person name="Noel B."/>
            <person name="Pallavicini A."/>
            <person name="Perrotta G."/>
            <person name="Poncet V."/>
            <person name="Pot D."/>
            <person name="Priyono X."/>
            <person name="Rigoreau M."/>
            <person name="Rouard M."/>
            <person name="Rozas J."/>
            <person name="Tranchant-Dubreuil C."/>
            <person name="VanBuren R."/>
            <person name="Zhang Q."/>
            <person name="Andrade A.C."/>
            <person name="Argout X."/>
            <person name="Bertrand B."/>
            <person name="de Kochko A."/>
            <person name="Graziosi G."/>
            <person name="Henry R.J."/>
            <person name="Jayarama X."/>
            <person name="Ming R."/>
            <person name="Nagai C."/>
            <person name="Rounsley S."/>
            <person name="Sankoff D."/>
            <person name="Giuliano G."/>
            <person name="Albert V.A."/>
            <person name="Wincker P."/>
            <person name="Lashermes P."/>
        </authorList>
    </citation>
    <scope>NUCLEOTIDE SEQUENCE [LARGE SCALE GENOMIC DNA]</scope>
    <source>
        <strain evidence="9">cv. DH200-94</strain>
    </source>
</reference>
<evidence type="ECO:0000256" key="1">
    <source>
        <dbReference type="ARBA" id="ARBA00004141"/>
    </source>
</evidence>
<dbReference type="STRING" id="49390.A0A068VHN0"/>
<evidence type="ECO:0000256" key="6">
    <source>
        <dbReference type="ARBA" id="ARBA00023065"/>
    </source>
</evidence>
<proteinExistence type="inferred from homology"/>
<dbReference type="Proteomes" id="UP000295252">
    <property type="component" value="Unassembled WGS sequence"/>
</dbReference>
<dbReference type="GO" id="GO:0016471">
    <property type="term" value="C:vacuolar proton-transporting V-type ATPase complex"/>
    <property type="evidence" value="ECO:0007669"/>
    <property type="project" value="TreeGrafter"/>
</dbReference>
<evidence type="ECO:0000256" key="5">
    <source>
        <dbReference type="ARBA" id="ARBA00022989"/>
    </source>
</evidence>
<keyword evidence="6" id="KW-0406">Ion transport</keyword>
<evidence type="ECO:0000313" key="8">
    <source>
        <dbReference type="EMBL" id="CDP20099.1"/>
    </source>
</evidence>
<evidence type="ECO:0000256" key="2">
    <source>
        <dbReference type="ARBA" id="ARBA00009904"/>
    </source>
</evidence>
<dbReference type="EMBL" id="HG739983">
    <property type="protein sequence ID" value="CDP20099.1"/>
    <property type="molecule type" value="Genomic_DNA"/>
</dbReference>
<gene>
    <name evidence="8" type="ORF">GSCOC_T00002434001</name>
</gene>
<keyword evidence="7" id="KW-0472">Membrane</keyword>
<dbReference type="PANTHER" id="PTHR11629">
    <property type="entry name" value="VACUOLAR PROTON ATPASES"/>
    <property type="match status" value="1"/>
</dbReference>
<evidence type="ECO:0000256" key="7">
    <source>
        <dbReference type="ARBA" id="ARBA00023136"/>
    </source>
</evidence>
<evidence type="ECO:0000256" key="4">
    <source>
        <dbReference type="ARBA" id="ARBA00022692"/>
    </source>
</evidence>
<dbReference type="InterPro" id="IPR002490">
    <property type="entry name" value="V-ATPase_116kDa_su"/>
</dbReference>
<dbReference type="GO" id="GO:0046961">
    <property type="term" value="F:proton-transporting ATPase activity, rotational mechanism"/>
    <property type="evidence" value="ECO:0007669"/>
    <property type="project" value="InterPro"/>
</dbReference>
<comment type="subcellular location">
    <subcellularLocation>
        <location evidence="1">Membrane</location>
        <topology evidence="1">Multi-pass membrane protein</topology>
    </subcellularLocation>
</comment>
<dbReference type="AlphaFoldDB" id="A0A068VHN0"/>
<protein>
    <submittedName>
        <fullName evidence="8">DH200=94 genomic scaffold, scaffold_899</fullName>
    </submittedName>
</protein>
<evidence type="ECO:0000313" key="9">
    <source>
        <dbReference type="Proteomes" id="UP000295252"/>
    </source>
</evidence>